<evidence type="ECO:0000256" key="1">
    <source>
        <dbReference type="SAM" id="Coils"/>
    </source>
</evidence>
<dbReference type="EMBL" id="PDJD01000001">
    <property type="protein sequence ID" value="PFG20198.1"/>
    <property type="molecule type" value="Genomic_DNA"/>
</dbReference>
<evidence type="ECO:0000313" key="3">
    <source>
        <dbReference type="EMBL" id="PFG20198.1"/>
    </source>
</evidence>
<dbReference type="OrthoDB" id="5105562at2"/>
<evidence type="ECO:0008006" key="5">
    <source>
        <dbReference type="Google" id="ProtNLM"/>
    </source>
</evidence>
<evidence type="ECO:0000313" key="4">
    <source>
        <dbReference type="Proteomes" id="UP000224915"/>
    </source>
</evidence>
<name>A0A2A9D0H1_9MICO</name>
<dbReference type="Proteomes" id="UP000224915">
    <property type="component" value="Unassembled WGS sequence"/>
</dbReference>
<feature type="coiled-coil region" evidence="1">
    <location>
        <begin position="130"/>
        <end position="157"/>
    </location>
</feature>
<evidence type="ECO:0000256" key="2">
    <source>
        <dbReference type="SAM" id="MobiDB-lite"/>
    </source>
</evidence>
<keyword evidence="4" id="KW-1185">Reference proteome</keyword>
<feature type="region of interest" description="Disordered" evidence="2">
    <location>
        <begin position="393"/>
        <end position="426"/>
    </location>
</feature>
<accession>A0A2A9D0H1</accession>
<keyword evidence="1" id="KW-0175">Coiled coil</keyword>
<reference evidence="3 4" key="1">
    <citation type="submission" date="2017-10" db="EMBL/GenBank/DDBJ databases">
        <title>Sequencing the genomes of 1000 actinobacteria strains.</title>
        <authorList>
            <person name="Klenk H.-P."/>
        </authorList>
    </citation>
    <scope>NUCLEOTIDE SEQUENCE [LARGE SCALE GENOMIC DNA]</scope>
    <source>
        <strain evidence="3 4">DSM 21801</strain>
    </source>
</reference>
<protein>
    <recommendedName>
        <fullName evidence="5">TLP18.3/Psb32/MOLO-1 phosphatase superfamily protein</fullName>
    </recommendedName>
</protein>
<comment type="caution">
    <text evidence="3">The sequence shown here is derived from an EMBL/GenBank/DDBJ whole genome shotgun (WGS) entry which is preliminary data.</text>
</comment>
<gene>
    <name evidence="3" type="ORF">ATL40_1787</name>
</gene>
<organism evidence="3 4">
    <name type="scientific">Serinibacter salmoneus</name>
    <dbReference type="NCBI Taxonomy" id="556530"/>
    <lineage>
        <taxon>Bacteria</taxon>
        <taxon>Bacillati</taxon>
        <taxon>Actinomycetota</taxon>
        <taxon>Actinomycetes</taxon>
        <taxon>Micrococcales</taxon>
        <taxon>Beutenbergiaceae</taxon>
        <taxon>Serinibacter</taxon>
    </lineage>
</organism>
<dbReference type="RefSeq" id="WP_098469217.1">
    <property type="nucleotide sequence ID" value="NZ_PDJD01000001.1"/>
</dbReference>
<sequence length="451" mass="48443">MAGFWGRRKRNADEITEQDEVLAARAAKSLVAADEKLRLTQDEVAFATAELGEAATADLRAAIEGVRTAMSEAFKLHQLNVDDIPDTPQELRERNARIVQLTEWAEDLLETKTGELEVAVAKVREAPAVVESVQEQSRVVRARLEETQQALARLAQRYSPEALHQVDANGTEAEQLLGFADHSLQVAARRREAGQSQQATMALEAATESVRRATTLIEAVEHYEIEALRAESTLSAVVADSRSDLVAAREAPPTPEVAAAMTDLQQALASLPAPGALTDPFALLTRVRSANTALDAAVDKARERAARPAPSAEHLTHAVDDAKRQLAVARDVIAGHRGYVGADARTRLAEAENLLTDVYRLGSGPDDRERAMSLARRAADLASQALQLAQRDIDSERSGYGEDSWGAPGYGRRPGPPVGFGGPPRRGGFGGMAGGILGGMVLGEILEDFFD</sequence>
<proteinExistence type="predicted"/>
<dbReference type="AlphaFoldDB" id="A0A2A9D0H1"/>